<reference evidence="1" key="1">
    <citation type="submission" date="2018-02" db="EMBL/GenBank/DDBJ databases">
        <title>Rhizophora mucronata_Transcriptome.</title>
        <authorList>
            <person name="Meera S.P."/>
            <person name="Sreeshan A."/>
            <person name="Augustine A."/>
        </authorList>
    </citation>
    <scope>NUCLEOTIDE SEQUENCE</scope>
    <source>
        <tissue evidence="1">Leaf</tissue>
    </source>
</reference>
<evidence type="ECO:0000313" key="1">
    <source>
        <dbReference type="EMBL" id="MBW83315.1"/>
    </source>
</evidence>
<dbReference type="EMBL" id="GGEC01002832">
    <property type="protein sequence ID" value="MBW83315.1"/>
    <property type="molecule type" value="Transcribed_RNA"/>
</dbReference>
<proteinExistence type="predicted"/>
<accession>A0A2P2IQ14</accession>
<protein>
    <submittedName>
        <fullName evidence="1">Uncharacterized protein</fullName>
    </submittedName>
</protein>
<dbReference type="AlphaFoldDB" id="A0A2P2IQ14"/>
<organism evidence="1">
    <name type="scientific">Rhizophora mucronata</name>
    <name type="common">Asiatic mangrove</name>
    <dbReference type="NCBI Taxonomy" id="61149"/>
    <lineage>
        <taxon>Eukaryota</taxon>
        <taxon>Viridiplantae</taxon>
        <taxon>Streptophyta</taxon>
        <taxon>Embryophyta</taxon>
        <taxon>Tracheophyta</taxon>
        <taxon>Spermatophyta</taxon>
        <taxon>Magnoliopsida</taxon>
        <taxon>eudicotyledons</taxon>
        <taxon>Gunneridae</taxon>
        <taxon>Pentapetalae</taxon>
        <taxon>rosids</taxon>
        <taxon>fabids</taxon>
        <taxon>Malpighiales</taxon>
        <taxon>Rhizophoraceae</taxon>
        <taxon>Rhizophora</taxon>
    </lineage>
</organism>
<name>A0A2P2IQ14_RHIMU</name>
<sequence>MWYILLRVSPIEGFLGFLLQL</sequence>